<feature type="region of interest" description="Disordered" evidence="1">
    <location>
        <begin position="167"/>
        <end position="204"/>
    </location>
</feature>
<dbReference type="AlphaFoldDB" id="A0A3P3RHC6"/>
<feature type="compositionally biased region" description="Polar residues" evidence="1">
    <location>
        <begin position="195"/>
        <end position="204"/>
    </location>
</feature>
<dbReference type="InterPro" id="IPR046147">
    <property type="entry name" value="DUF6149"/>
</dbReference>
<proteinExistence type="predicted"/>
<comment type="caution">
    <text evidence="2">The sequence shown here is derived from an EMBL/GenBank/DDBJ whole genome shotgun (WGS) entry which is preliminary data.</text>
</comment>
<dbReference type="OrthoDB" id="192229at2157"/>
<evidence type="ECO:0000313" key="2">
    <source>
        <dbReference type="EMBL" id="RRJ32170.1"/>
    </source>
</evidence>
<organism evidence="2 3">
    <name type="scientific">Halocatena pleomorpha</name>
    <dbReference type="NCBI Taxonomy" id="1785090"/>
    <lineage>
        <taxon>Archaea</taxon>
        <taxon>Methanobacteriati</taxon>
        <taxon>Methanobacteriota</taxon>
        <taxon>Stenosarchaea group</taxon>
        <taxon>Halobacteria</taxon>
        <taxon>Halobacteriales</taxon>
        <taxon>Natronomonadaceae</taxon>
        <taxon>Halocatena</taxon>
    </lineage>
</organism>
<gene>
    <name evidence="2" type="ORF">EIK79_05225</name>
</gene>
<sequence length="204" mass="22726">MKIRQNARHWATKQALTLPGLRSLTHAGLVRLHTNIFLKKADEDHRTERRDHLNGLFDGSIDAYTAALKAGYSEAEAREITHIQGNFDFYNHGWVEMMEIPVTEINDHYHRYEEFFEAHDITVEEPLGEFRPDDLPAAPKTPERLAELDGNLDQPNAVGGYADDVYVETEDGEVTAGGSDEPDDVELGNAVGMSDGSSSDASKE</sequence>
<reference evidence="2 3" key="1">
    <citation type="submission" date="2018-11" db="EMBL/GenBank/DDBJ databases">
        <title>Taxonoimc description of Halomarina strain SPP-AMP-1.</title>
        <authorList>
            <person name="Pal Y."/>
            <person name="Srinivasana K."/>
            <person name="Verma A."/>
            <person name="Kumar P."/>
        </authorList>
    </citation>
    <scope>NUCLEOTIDE SEQUENCE [LARGE SCALE GENOMIC DNA]</scope>
    <source>
        <strain evidence="2 3">SPP-AMP-1</strain>
    </source>
</reference>
<dbReference type="RefSeq" id="WP_124954072.1">
    <property type="nucleotide sequence ID" value="NZ_RRCH01000010.1"/>
</dbReference>
<accession>A0A3P3RHC6</accession>
<keyword evidence="3" id="KW-1185">Reference proteome</keyword>
<evidence type="ECO:0000313" key="3">
    <source>
        <dbReference type="Proteomes" id="UP000282322"/>
    </source>
</evidence>
<evidence type="ECO:0000256" key="1">
    <source>
        <dbReference type="SAM" id="MobiDB-lite"/>
    </source>
</evidence>
<dbReference type="Pfam" id="PF19646">
    <property type="entry name" value="DUF6149"/>
    <property type="match status" value="1"/>
</dbReference>
<name>A0A3P3RHC6_9EURY</name>
<dbReference type="EMBL" id="RRCH01000010">
    <property type="protein sequence ID" value="RRJ32170.1"/>
    <property type="molecule type" value="Genomic_DNA"/>
</dbReference>
<dbReference type="Proteomes" id="UP000282322">
    <property type="component" value="Unassembled WGS sequence"/>
</dbReference>
<protein>
    <submittedName>
        <fullName evidence="2">Uncharacterized protein</fullName>
    </submittedName>
</protein>